<dbReference type="GO" id="GO:0009289">
    <property type="term" value="C:pilus"/>
    <property type="evidence" value="ECO:0007669"/>
    <property type="project" value="InterPro"/>
</dbReference>
<evidence type="ECO:0008006" key="5">
    <source>
        <dbReference type="Google" id="ProtNLM"/>
    </source>
</evidence>
<feature type="chain" id="PRO_5019363952" description="Fimbrial protein" evidence="3">
    <location>
        <begin position="23"/>
        <end position="260"/>
    </location>
</feature>
<sequence>MKKTLIALAVAASAVVSGSAMAWTANGTGGNVELGGTLSPQEKVTPWEVQTGAAVTNLDGQIQKGLRTASVDVKKGVFVLGIRTQKTSAILGSEFAGNIPQISYGGKLNLDSFNNGVGTVTLDALNKANSQKIGSVKIPLLVGGLTSWSGKNGNYQKFLVANAAGQLFFGGLPKSASAARDHVETDLAKVSSEFGAHYVSQGGKWESMGTENYPKADYRYNGYYGSVIEAGARIQINLDAPAAADAIVWKASLPVTVSYQ</sequence>
<name>A0A3V2NZG2_SALET</name>
<comment type="similarity">
    <text evidence="2">Belongs to the fimbrial K88 protein family.</text>
</comment>
<keyword evidence="1 3" id="KW-0732">Signal</keyword>
<reference evidence="4" key="1">
    <citation type="submission" date="2018-07" db="EMBL/GenBank/DDBJ databases">
        <authorList>
            <person name="Ashton P.M."/>
            <person name="Dallman T."/>
            <person name="Nair S."/>
            <person name="De Pinna E."/>
            <person name="Peters T."/>
            <person name="Grant K."/>
        </authorList>
    </citation>
    <scope>NUCLEOTIDE SEQUENCE [LARGE SCALE GENOMIC DNA]</scope>
    <source>
        <strain evidence="4">440016</strain>
    </source>
</reference>
<protein>
    <recommendedName>
        <fullName evidence="5">Fimbrial protein</fullName>
    </recommendedName>
</protein>
<dbReference type="AlphaFoldDB" id="A0A3V2NZG2"/>
<evidence type="ECO:0000256" key="3">
    <source>
        <dbReference type="SAM" id="SignalP"/>
    </source>
</evidence>
<feature type="signal peptide" evidence="3">
    <location>
        <begin position="1"/>
        <end position="22"/>
    </location>
</feature>
<dbReference type="GO" id="GO:0007155">
    <property type="term" value="P:cell adhesion"/>
    <property type="evidence" value="ECO:0007669"/>
    <property type="project" value="InterPro"/>
</dbReference>
<gene>
    <name evidence="4" type="ORF">DSF98_21610</name>
</gene>
<dbReference type="Proteomes" id="UP000839682">
    <property type="component" value="Unassembled WGS sequence"/>
</dbReference>
<dbReference type="EMBL" id="AAACIV010000026">
    <property type="protein sequence ID" value="EAA7255243.1"/>
    <property type="molecule type" value="Genomic_DNA"/>
</dbReference>
<evidence type="ECO:0000256" key="2">
    <source>
        <dbReference type="ARBA" id="ARBA00049989"/>
    </source>
</evidence>
<dbReference type="Pfam" id="PF02432">
    <property type="entry name" value="Fimbrial_K88"/>
    <property type="match status" value="1"/>
</dbReference>
<evidence type="ECO:0000313" key="4">
    <source>
        <dbReference type="EMBL" id="EAA7255243.1"/>
    </source>
</evidence>
<accession>A0A3V2NZG2</accession>
<proteinExistence type="inferred from homology"/>
<evidence type="ECO:0000256" key="1">
    <source>
        <dbReference type="ARBA" id="ARBA00022729"/>
    </source>
</evidence>
<dbReference type="InterPro" id="IPR003467">
    <property type="entry name" value="Fimbrial_K88_FaeH"/>
</dbReference>
<comment type="caution">
    <text evidence="4">The sequence shown here is derived from an EMBL/GenBank/DDBJ whole genome shotgun (WGS) entry which is preliminary data.</text>
</comment>
<organism evidence="4">
    <name type="scientific">Salmonella enterica I</name>
    <dbReference type="NCBI Taxonomy" id="59201"/>
    <lineage>
        <taxon>Bacteria</taxon>
        <taxon>Pseudomonadati</taxon>
        <taxon>Pseudomonadota</taxon>
        <taxon>Gammaproteobacteria</taxon>
        <taxon>Enterobacterales</taxon>
        <taxon>Enterobacteriaceae</taxon>
        <taxon>Salmonella</taxon>
    </lineage>
</organism>